<dbReference type="RefSeq" id="WP_011366455.1">
    <property type="nucleotide sequence ID" value="NC_007519.1"/>
</dbReference>
<dbReference type="PANTHER" id="PTHR43427">
    <property type="entry name" value="CHLORIDE CHANNEL PROTEIN CLC-E"/>
    <property type="match status" value="1"/>
</dbReference>
<keyword evidence="8" id="KW-0868">Chloride</keyword>
<evidence type="ECO:0000256" key="12">
    <source>
        <dbReference type="SAM" id="Phobius"/>
    </source>
</evidence>
<feature type="transmembrane region" description="Helical" evidence="12">
    <location>
        <begin position="308"/>
        <end position="330"/>
    </location>
</feature>
<keyword evidence="6 12" id="KW-0472">Membrane</keyword>
<accession>Q316N5</accession>
<keyword evidence="5" id="KW-0406">Ion transport</keyword>
<feature type="region of interest" description="Disordered" evidence="11">
    <location>
        <begin position="1"/>
        <end position="22"/>
    </location>
</feature>
<evidence type="ECO:0000256" key="7">
    <source>
        <dbReference type="ARBA" id="ARBA00023173"/>
    </source>
</evidence>
<evidence type="ECO:0000256" key="6">
    <source>
        <dbReference type="ARBA" id="ARBA00023136"/>
    </source>
</evidence>
<evidence type="ECO:0000313" key="14">
    <source>
        <dbReference type="EMBL" id="ABB37111.1"/>
    </source>
</evidence>
<feature type="transmembrane region" description="Helical" evidence="12">
    <location>
        <begin position="342"/>
        <end position="360"/>
    </location>
</feature>
<reference evidence="14 15" key="1">
    <citation type="journal article" date="2011" name="J. Bacteriol.">
        <title>Complete genome sequence and updated annotation of Desulfovibrio alaskensis G20.</title>
        <authorList>
            <person name="Hauser L.J."/>
            <person name="Land M.L."/>
            <person name="Brown S.D."/>
            <person name="Larimer F."/>
            <person name="Keller K.L."/>
            <person name="Rapp-Giles B.J."/>
            <person name="Price M.N."/>
            <person name="Lin M."/>
            <person name="Bruce D.C."/>
            <person name="Detter J.C."/>
            <person name="Tapia R."/>
            <person name="Han C.S."/>
            <person name="Goodwin L.A."/>
            <person name="Cheng J.F."/>
            <person name="Pitluck S."/>
            <person name="Copeland A."/>
            <person name="Lucas S."/>
            <person name="Nolan M."/>
            <person name="Lapidus A.L."/>
            <person name="Palumbo A.V."/>
            <person name="Wall J.D."/>
        </authorList>
    </citation>
    <scope>NUCLEOTIDE SEQUENCE [LARGE SCALE GENOMIC DNA]</scope>
    <source>
        <strain evidence="15">ATCC BAA 1058 / DSM 17464 / G20</strain>
    </source>
</reference>
<dbReference type="PROSITE" id="PS51371">
    <property type="entry name" value="CBS"/>
    <property type="match status" value="2"/>
</dbReference>
<dbReference type="PANTHER" id="PTHR43427:SF6">
    <property type="entry name" value="CHLORIDE CHANNEL PROTEIN CLC-E"/>
    <property type="match status" value="1"/>
</dbReference>
<dbReference type="SUPFAM" id="SSF81340">
    <property type="entry name" value="Clc chloride channel"/>
    <property type="match status" value="1"/>
</dbReference>
<dbReference type="eggNOG" id="COG0517">
    <property type="taxonomic scope" value="Bacteria"/>
</dbReference>
<keyword evidence="4 12" id="KW-1133">Transmembrane helix</keyword>
<evidence type="ECO:0000256" key="2">
    <source>
        <dbReference type="ARBA" id="ARBA00022448"/>
    </source>
</evidence>
<dbReference type="KEGG" id="dde:Dde_0310"/>
<feature type="domain" description="CBS" evidence="13">
    <location>
        <begin position="484"/>
        <end position="540"/>
    </location>
</feature>
<dbReference type="AlphaFoldDB" id="Q316N5"/>
<dbReference type="PRINTS" id="PR00762">
    <property type="entry name" value="CLCHANNEL"/>
</dbReference>
<evidence type="ECO:0000256" key="5">
    <source>
        <dbReference type="ARBA" id="ARBA00023065"/>
    </source>
</evidence>
<evidence type="ECO:0000256" key="1">
    <source>
        <dbReference type="ARBA" id="ARBA00004141"/>
    </source>
</evidence>
<dbReference type="EMBL" id="CP000112">
    <property type="protein sequence ID" value="ABB37111.1"/>
    <property type="molecule type" value="Genomic_DNA"/>
</dbReference>
<dbReference type="InterPro" id="IPR050368">
    <property type="entry name" value="ClC-type_chloride_channel"/>
</dbReference>
<feature type="transmembrane region" description="Helical" evidence="12">
    <location>
        <begin position="398"/>
        <end position="423"/>
    </location>
</feature>
<evidence type="ECO:0000256" key="3">
    <source>
        <dbReference type="ARBA" id="ARBA00022692"/>
    </source>
</evidence>
<proteinExistence type="predicted"/>
<dbReference type="SUPFAM" id="SSF54631">
    <property type="entry name" value="CBS-domain pair"/>
    <property type="match status" value="1"/>
</dbReference>
<keyword evidence="7" id="KW-0869">Chloride channel</keyword>
<dbReference type="CDD" id="cd00400">
    <property type="entry name" value="Voltage_gated_ClC"/>
    <property type="match status" value="1"/>
</dbReference>
<dbReference type="HOGENOM" id="CLU_015263_5_1_7"/>
<dbReference type="Gene3D" id="1.10.3080.10">
    <property type="entry name" value="Clc chloride channel"/>
    <property type="match status" value="1"/>
</dbReference>
<comment type="subcellular location">
    <subcellularLocation>
        <location evidence="1">Membrane</location>
        <topology evidence="1">Multi-pass membrane protein</topology>
    </subcellularLocation>
</comment>
<dbReference type="InterPro" id="IPR001807">
    <property type="entry name" value="ClC"/>
</dbReference>
<dbReference type="SMART" id="SM00116">
    <property type="entry name" value="CBS"/>
    <property type="match status" value="2"/>
</dbReference>
<dbReference type="InterPro" id="IPR014743">
    <property type="entry name" value="Cl-channel_core"/>
</dbReference>
<organism evidence="14 15">
    <name type="scientific">Oleidesulfovibrio alaskensis (strain ATCC BAA-1058 / DSM 17464 / G20)</name>
    <name type="common">Desulfovibrio alaskensis</name>
    <dbReference type="NCBI Taxonomy" id="207559"/>
    <lineage>
        <taxon>Bacteria</taxon>
        <taxon>Pseudomonadati</taxon>
        <taxon>Thermodesulfobacteriota</taxon>
        <taxon>Desulfovibrionia</taxon>
        <taxon>Desulfovibrionales</taxon>
        <taxon>Desulfovibrionaceae</taxon>
        <taxon>Oleidesulfovibrio</taxon>
    </lineage>
</organism>
<evidence type="ECO:0000256" key="4">
    <source>
        <dbReference type="ARBA" id="ARBA00022989"/>
    </source>
</evidence>
<evidence type="ECO:0000256" key="10">
    <source>
        <dbReference type="PROSITE-ProRule" id="PRU00703"/>
    </source>
</evidence>
<evidence type="ECO:0000256" key="9">
    <source>
        <dbReference type="ARBA" id="ARBA00023303"/>
    </source>
</evidence>
<keyword evidence="9" id="KW-0407">Ion channel</keyword>
<feature type="transmembrane region" description="Helical" evidence="12">
    <location>
        <begin position="51"/>
        <end position="73"/>
    </location>
</feature>
<dbReference type="Proteomes" id="UP000002710">
    <property type="component" value="Chromosome"/>
</dbReference>
<name>Q316N5_OLEA2</name>
<evidence type="ECO:0000256" key="8">
    <source>
        <dbReference type="ARBA" id="ARBA00023214"/>
    </source>
</evidence>
<feature type="transmembrane region" description="Helical" evidence="12">
    <location>
        <begin position="268"/>
        <end position="288"/>
    </location>
</feature>
<keyword evidence="3 12" id="KW-0812">Transmembrane</keyword>
<feature type="domain" description="CBS" evidence="13">
    <location>
        <begin position="549"/>
        <end position="610"/>
    </location>
</feature>
<keyword evidence="2" id="KW-0813">Transport</keyword>
<feature type="transmembrane region" description="Helical" evidence="12">
    <location>
        <begin position="429"/>
        <end position="449"/>
    </location>
</feature>
<dbReference type="Pfam" id="PF00571">
    <property type="entry name" value="CBS"/>
    <property type="match status" value="2"/>
</dbReference>
<keyword evidence="10" id="KW-0129">CBS domain</keyword>
<evidence type="ECO:0000256" key="11">
    <source>
        <dbReference type="SAM" id="MobiDB-lite"/>
    </source>
</evidence>
<sequence length="615" mass="65116">MTTDDDGGRNGSRDDGTCPVPSRPFSLRSLQHGWRTLRSGRLAKLDSHLPMLLMAVLVGVLGGYGAVLFKFVIKGVQFLFYGNTADFLEFHDSVPYWAVIAAPAAGGLAVGYLVSRFAREARGHGVPEVMEAIALHDGRIRKRVALVKIFASAISISSGGSVGREGPIVQIGSGIGSTVGQMLKVGRPQRRTLVGCGAAAGIAATFNAPVAGVLFALELLLGDFGLAAFSPVVLSSVVATTISRHYFGDFPAFVVPGYEVASLWEYGIYPFLGIVCGAVAVIFVTVLYRTEDLCEAVRLPDPLKACLGGAAVGCMLLWFPHVFGVGYGGINLALQNGLGWQMMLLLVGVKIIATSVTIGSGGSGGVFAPSLFIGSMTGGFFGWAAGQLFPGITALPGAYALVAMGGLVAGTTHAPITAILIIFELTGDYQIILPLMVTCILATVTASTLKDGSIYTIKLLRRGVDIAGGMEQNLLRSLKVGEFMRADPPTIWEGTPLHDVILAFRQRDVSYLHVVDREGGLKGIISFRDLRAVLADEYPARLVIAGDIATTRLVTVTEGDSIQCALGRMSRSGIAQLPVVELGDARRLKGILREKDVIHAYDMAVVRRQMEHGAP</sequence>
<gene>
    <name evidence="14" type="ordered locus">Dde_0310</name>
</gene>
<protein>
    <submittedName>
        <fullName evidence="14">Cl-channel voltage-gated family protein</fullName>
    </submittedName>
</protein>
<dbReference type="eggNOG" id="COG0038">
    <property type="taxonomic scope" value="Bacteria"/>
</dbReference>
<keyword evidence="15" id="KW-1185">Reference proteome</keyword>
<feature type="compositionally biased region" description="Basic and acidic residues" evidence="11">
    <location>
        <begin position="1"/>
        <end position="16"/>
    </location>
</feature>
<dbReference type="GO" id="GO:0034707">
    <property type="term" value="C:chloride channel complex"/>
    <property type="evidence" value="ECO:0007669"/>
    <property type="project" value="UniProtKB-KW"/>
</dbReference>
<feature type="transmembrane region" description="Helical" evidence="12">
    <location>
        <begin position="192"/>
        <end position="216"/>
    </location>
</feature>
<feature type="transmembrane region" description="Helical" evidence="12">
    <location>
        <begin position="366"/>
        <end position="386"/>
    </location>
</feature>
<dbReference type="GO" id="GO:0005254">
    <property type="term" value="F:chloride channel activity"/>
    <property type="evidence" value="ECO:0007669"/>
    <property type="project" value="UniProtKB-KW"/>
</dbReference>
<dbReference type="STRING" id="207559.Dde_0310"/>
<dbReference type="Pfam" id="PF00654">
    <property type="entry name" value="Voltage_CLC"/>
    <property type="match status" value="1"/>
</dbReference>
<dbReference type="InterPro" id="IPR046342">
    <property type="entry name" value="CBS_dom_sf"/>
</dbReference>
<dbReference type="InterPro" id="IPR000644">
    <property type="entry name" value="CBS_dom"/>
</dbReference>
<evidence type="ECO:0000313" key="15">
    <source>
        <dbReference type="Proteomes" id="UP000002710"/>
    </source>
</evidence>
<dbReference type="Gene3D" id="3.10.580.10">
    <property type="entry name" value="CBS-domain"/>
    <property type="match status" value="1"/>
</dbReference>
<evidence type="ECO:0000259" key="13">
    <source>
        <dbReference type="PROSITE" id="PS51371"/>
    </source>
</evidence>
<feature type="transmembrane region" description="Helical" evidence="12">
    <location>
        <begin position="93"/>
        <end position="114"/>
    </location>
</feature>
<dbReference type="FunFam" id="1.10.3080.10:FF:000018">
    <property type="entry name" value="Chloride transporter, ClC family"/>
    <property type="match status" value="1"/>
</dbReference>